<proteinExistence type="inferred from homology"/>
<name>A0ABR1JB94_9AGAR</name>
<feature type="chain" id="PRO_5045200828" description="3-beta hydroxysteroid dehydrogenase/isomerase domain-containing protein" evidence="3">
    <location>
        <begin position="22"/>
        <end position="487"/>
    </location>
</feature>
<keyword evidence="6" id="KW-1185">Reference proteome</keyword>
<dbReference type="EMBL" id="JBANRG010000020">
    <property type="protein sequence ID" value="KAK7457004.1"/>
    <property type="molecule type" value="Genomic_DNA"/>
</dbReference>
<sequence length="487" mass="54120">MWAILASTTAFLILCVMYVRINDNALTRVPSRIQAVSPTRWTREQFAQVSKKMSDSPISVKQNLPPRTGRRYIVTGGSGFLGGWIIQQLLERGEIPENIRNIDIRPSNRRDFASGPASKVAFTPVDLTNAEQVKAAFSAPWPKIDSNQPEPEITVFHTAAIIRFYERHPSLVPLSAKVNVDGTRNVIDAALAVGASTLVSTSSTSVVEYASRMWLWPWEKEPKHFVTVVRDDSPLPKRIEDFISVYCYTKLEGENLVKAADKKVGLNGKVMRTGTLRPGSTIYGPGADSFEYFIQQGGSPSFFTNIIQSYIYVENCAQAHLCYEHRLVELLQGSSNPDIGGQAYTVTDPGPPPMWADAYAAIKYFNGKFKVTSISPTLLLLLAHFNEVYYLTRRFLCFSKLPLLSIIGNILPQLSGNLLNLQPSTLGLAILHTFVDDSRARLPPEKGGLGYNGMYTTLEGMYRCCDEFKRNGSLRTNFSKTGFGHGK</sequence>
<comment type="caution">
    <text evidence="5">The sequence shown here is derived from an EMBL/GenBank/DDBJ whole genome shotgun (WGS) entry which is preliminary data.</text>
</comment>
<gene>
    <name evidence="5" type="ORF">VKT23_010307</name>
</gene>
<dbReference type="PANTHER" id="PTHR10366">
    <property type="entry name" value="NAD DEPENDENT EPIMERASE/DEHYDRATASE"/>
    <property type="match status" value="1"/>
</dbReference>
<evidence type="ECO:0000256" key="1">
    <source>
        <dbReference type="ARBA" id="ARBA00023002"/>
    </source>
</evidence>
<dbReference type="Pfam" id="PF01073">
    <property type="entry name" value="3Beta_HSD"/>
    <property type="match status" value="1"/>
</dbReference>
<organism evidence="5 6">
    <name type="scientific">Marasmiellus scandens</name>
    <dbReference type="NCBI Taxonomy" id="2682957"/>
    <lineage>
        <taxon>Eukaryota</taxon>
        <taxon>Fungi</taxon>
        <taxon>Dikarya</taxon>
        <taxon>Basidiomycota</taxon>
        <taxon>Agaricomycotina</taxon>
        <taxon>Agaricomycetes</taxon>
        <taxon>Agaricomycetidae</taxon>
        <taxon>Agaricales</taxon>
        <taxon>Marasmiineae</taxon>
        <taxon>Omphalotaceae</taxon>
        <taxon>Marasmiellus</taxon>
    </lineage>
</organism>
<dbReference type="SUPFAM" id="SSF51735">
    <property type="entry name" value="NAD(P)-binding Rossmann-fold domains"/>
    <property type="match status" value="1"/>
</dbReference>
<keyword evidence="1" id="KW-0560">Oxidoreductase</keyword>
<feature type="domain" description="3-beta hydroxysteroid dehydrogenase/isomerase" evidence="4">
    <location>
        <begin position="73"/>
        <end position="353"/>
    </location>
</feature>
<dbReference type="Gene3D" id="3.40.50.720">
    <property type="entry name" value="NAD(P)-binding Rossmann-like Domain"/>
    <property type="match status" value="1"/>
</dbReference>
<dbReference type="PANTHER" id="PTHR10366:SF447">
    <property type="entry name" value="HYDROXYSTEROID DEHYDROGENASE_ISOMERASE FAMILY PROTEIN, PUTATIVE (AFU_ORTHOLOGUE AFUA_1G06450)-RELATED"/>
    <property type="match status" value="1"/>
</dbReference>
<feature type="signal peptide" evidence="3">
    <location>
        <begin position="1"/>
        <end position="21"/>
    </location>
</feature>
<evidence type="ECO:0000313" key="6">
    <source>
        <dbReference type="Proteomes" id="UP001498398"/>
    </source>
</evidence>
<evidence type="ECO:0000256" key="2">
    <source>
        <dbReference type="ARBA" id="ARBA00023445"/>
    </source>
</evidence>
<dbReference type="InterPro" id="IPR036291">
    <property type="entry name" value="NAD(P)-bd_dom_sf"/>
</dbReference>
<comment type="similarity">
    <text evidence="2">Belongs to the NAD(P)-dependent epimerase/dehydratase family. Dihydroflavonol-4-reductase subfamily.</text>
</comment>
<evidence type="ECO:0000256" key="3">
    <source>
        <dbReference type="SAM" id="SignalP"/>
    </source>
</evidence>
<evidence type="ECO:0000313" key="5">
    <source>
        <dbReference type="EMBL" id="KAK7457004.1"/>
    </source>
</evidence>
<dbReference type="Proteomes" id="UP001498398">
    <property type="component" value="Unassembled WGS sequence"/>
</dbReference>
<dbReference type="InterPro" id="IPR002225">
    <property type="entry name" value="3Beta_OHSteriod_DH/Estase"/>
</dbReference>
<reference evidence="5 6" key="1">
    <citation type="submission" date="2024-01" db="EMBL/GenBank/DDBJ databases">
        <title>A draft genome for the cacao thread blight pathogen Marasmiellus scandens.</title>
        <authorList>
            <person name="Baruah I.K."/>
            <person name="Leung J."/>
            <person name="Bukari Y."/>
            <person name="Amoako-Attah I."/>
            <person name="Meinhardt L.W."/>
            <person name="Bailey B.A."/>
            <person name="Cohen S.P."/>
        </authorList>
    </citation>
    <scope>NUCLEOTIDE SEQUENCE [LARGE SCALE GENOMIC DNA]</scope>
    <source>
        <strain evidence="5 6">GH-19</strain>
    </source>
</reference>
<protein>
    <recommendedName>
        <fullName evidence="4">3-beta hydroxysteroid dehydrogenase/isomerase domain-containing protein</fullName>
    </recommendedName>
</protein>
<dbReference type="InterPro" id="IPR050425">
    <property type="entry name" value="NAD(P)_dehydrat-like"/>
</dbReference>
<keyword evidence="3" id="KW-0732">Signal</keyword>
<accession>A0ABR1JB94</accession>
<evidence type="ECO:0000259" key="4">
    <source>
        <dbReference type="Pfam" id="PF01073"/>
    </source>
</evidence>